<evidence type="ECO:0000313" key="3">
    <source>
        <dbReference type="Proteomes" id="UP000027265"/>
    </source>
</evidence>
<evidence type="ECO:0000313" key="2">
    <source>
        <dbReference type="EMBL" id="KDQ52130.1"/>
    </source>
</evidence>
<proteinExistence type="predicted"/>
<evidence type="ECO:0000256" key="1">
    <source>
        <dbReference type="SAM" id="MobiDB-lite"/>
    </source>
</evidence>
<dbReference type="InParanoid" id="A0A067PE64"/>
<gene>
    <name evidence="2" type="ORF">JAAARDRAFT_490396</name>
</gene>
<dbReference type="HOGENOM" id="CLU_1185160_0_0_1"/>
<dbReference type="EMBL" id="KL197742">
    <property type="protein sequence ID" value="KDQ52130.1"/>
    <property type="molecule type" value="Genomic_DNA"/>
</dbReference>
<feature type="compositionally biased region" description="Polar residues" evidence="1">
    <location>
        <begin position="180"/>
        <end position="194"/>
    </location>
</feature>
<dbReference type="Proteomes" id="UP000027265">
    <property type="component" value="Unassembled WGS sequence"/>
</dbReference>
<keyword evidence="3" id="KW-1185">Reference proteome</keyword>
<feature type="region of interest" description="Disordered" evidence="1">
    <location>
        <begin position="170"/>
        <end position="196"/>
    </location>
</feature>
<reference evidence="3" key="1">
    <citation type="journal article" date="2014" name="Proc. Natl. Acad. Sci. U.S.A.">
        <title>Extensive sampling of basidiomycete genomes demonstrates inadequacy of the white-rot/brown-rot paradigm for wood decay fungi.</title>
        <authorList>
            <person name="Riley R."/>
            <person name="Salamov A.A."/>
            <person name="Brown D.W."/>
            <person name="Nagy L.G."/>
            <person name="Floudas D."/>
            <person name="Held B.W."/>
            <person name="Levasseur A."/>
            <person name="Lombard V."/>
            <person name="Morin E."/>
            <person name="Otillar R."/>
            <person name="Lindquist E.A."/>
            <person name="Sun H."/>
            <person name="LaButti K.M."/>
            <person name="Schmutz J."/>
            <person name="Jabbour D."/>
            <person name="Luo H."/>
            <person name="Baker S.E."/>
            <person name="Pisabarro A.G."/>
            <person name="Walton J.D."/>
            <person name="Blanchette R.A."/>
            <person name="Henrissat B."/>
            <person name="Martin F."/>
            <person name="Cullen D."/>
            <person name="Hibbett D.S."/>
            <person name="Grigoriev I.V."/>
        </authorList>
    </citation>
    <scope>NUCLEOTIDE SEQUENCE [LARGE SCALE GENOMIC DNA]</scope>
    <source>
        <strain evidence="3">MUCL 33604</strain>
    </source>
</reference>
<accession>A0A067PE64</accession>
<organism evidence="2 3">
    <name type="scientific">Jaapia argillacea MUCL 33604</name>
    <dbReference type="NCBI Taxonomy" id="933084"/>
    <lineage>
        <taxon>Eukaryota</taxon>
        <taxon>Fungi</taxon>
        <taxon>Dikarya</taxon>
        <taxon>Basidiomycota</taxon>
        <taxon>Agaricomycotina</taxon>
        <taxon>Agaricomycetes</taxon>
        <taxon>Agaricomycetidae</taxon>
        <taxon>Jaapiales</taxon>
        <taxon>Jaapiaceae</taxon>
        <taxon>Jaapia</taxon>
    </lineage>
</organism>
<feature type="compositionally biased region" description="Low complexity" evidence="1">
    <location>
        <begin position="170"/>
        <end position="179"/>
    </location>
</feature>
<protein>
    <submittedName>
        <fullName evidence="2">Uncharacterized protein</fullName>
    </submittedName>
</protein>
<sequence>MPASRKVTPPSLSSAQEMQRPRGILSPARSCNLRLRGGRGLNATLSRRDLMNWYDTDYSCGHWKSWDGGGRTRRRKRRMKMRFGSCWTCWMSVCSIYKSFGDLTPAFRTSLIVFIPRLACFDFFLPSTHTSNPSTAYSGLISKPSFTTSSISTGTISSFSTISSMSTTTATSKLSAPTTNSNRPAPTKSNSNPNLDRLATASNAGLLVHMQTTSVSLLVRPATSMGLPSASAGV</sequence>
<dbReference type="AlphaFoldDB" id="A0A067PE64"/>
<name>A0A067PE64_9AGAM</name>
<feature type="region of interest" description="Disordered" evidence="1">
    <location>
        <begin position="1"/>
        <end position="21"/>
    </location>
</feature>